<dbReference type="STRING" id="1399860.A0A2C5YJC6"/>
<dbReference type="PANTHER" id="PTHR14614">
    <property type="entry name" value="HEPATOCELLULAR CARCINOMA-ASSOCIATED ANTIGEN"/>
    <property type="match status" value="1"/>
</dbReference>
<dbReference type="GO" id="GO:0008757">
    <property type="term" value="F:S-adenosylmethionine-dependent methyltransferase activity"/>
    <property type="evidence" value="ECO:0007669"/>
    <property type="project" value="UniProtKB-ARBA"/>
</dbReference>
<proteinExistence type="predicted"/>
<comment type="caution">
    <text evidence="1">The sequence shown here is derived from an EMBL/GenBank/DDBJ whole genome shotgun (WGS) entry which is preliminary data.</text>
</comment>
<dbReference type="Proteomes" id="UP000226192">
    <property type="component" value="Unassembled WGS sequence"/>
</dbReference>
<gene>
    <name evidence="1" type="ORF">CDD81_4406</name>
</gene>
<evidence type="ECO:0008006" key="3">
    <source>
        <dbReference type="Google" id="ProtNLM"/>
    </source>
</evidence>
<evidence type="ECO:0000313" key="1">
    <source>
        <dbReference type="EMBL" id="PHH67011.1"/>
    </source>
</evidence>
<dbReference type="SUPFAM" id="SSF53335">
    <property type="entry name" value="S-adenosyl-L-methionine-dependent methyltransferases"/>
    <property type="match status" value="1"/>
</dbReference>
<evidence type="ECO:0000313" key="2">
    <source>
        <dbReference type="Proteomes" id="UP000226192"/>
    </source>
</evidence>
<dbReference type="InterPro" id="IPR019410">
    <property type="entry name" value="Methyltransf_16"/>
</dbReference>
<dbReference type="GO" id="GO:0005829">
    <property type="term" value="C:cytosol"/>
    <property type="evidence" value="ECO:0007669"/>
    <property type="project" value="TreeGrafter"/>
</dbReference>
<dbReference type="OrthoDB" id="433955at2759"/>
<protein>
    <recommendedName>
        <fullName evidence="3">FAM86 N-terminal domain-containing protein</fullName>
    </recommendedName>
</protein>
<dbReference type="AlphaFoldDB" id="A0A2C5YJC6"/>
<accession>A0A2C5YJC6</accession>
<dbReference type="InterPro" id="IPR029063">
    <property type="entry name" value="SAM-dependent_MTases_sf"/>
</dbReference>
<organism evidence="1 2">
    <name type="scientific">Ophiocordyceps australis</name>
    <dbReference type="NCBI Taxonomy" id="1399860"/>
    <lineage>
        <taxon>Eukaryota</taxon>
        <taxon>Fungi</taxon>
        <taxon>Dikarya</taxon>
        <taxon>Ascomycota</taxon>
        <taxon>Pezizomycotina</taxon>
        <taxon>Sordariomycetes</taxon>
        <taxon>Hypocreomycetidae</taxon>
        <taxon>Hypocreales</taxon>
        <taxon>Ophiocordycipitaceae</taxon>
        <taxon>Ophiocordyceps</taxon>
    </lineage>
</organism>
<dbReference type="Pfam" id="PF10294">
    <property type="entry name" value="Methyltransf_16"/>
    <property type="match status" value="1"/>
</dbReference>
<dbReference type="EMBL" id="NJET01000003">
    <property type="protein sequence ID" value="PHH67011.1"/>
    <property type="molecule type" value="Genomic_DNA"/>
</dbReference>
<dbReference type="Gene3D" id="3.40.50.150">
    <property type="entry name" value="Vaccinia Virus protein VP39"/>
    <property type="match status" value="1"/>
</dbReference>
<keyword evidence="2" id="KW-1185">Reference proteome</keyword>
<name>A0A2C5YJC6_9HYPO</name>
<dbReference type="PANTHER" id="PTHR14614:SF156">
    <property type="entry name" value="PROTEIN-LYSINE N-METHYLTRANSFERASE EFM2"/>
    <property type="match status" value="1"/>
</dbReference>
<sequence length="344" mass="37754">MASTLDWPQIWQKPSYQQLVKTLNGLELNPPVWRHGRRRSDVLVPETAQPDKEEVTRYLSAIIKSPLAWIDDSEQQEHIWEVASRRIAERCGRTAMGDVVRRWPLGREQEIQLVIREPALTGDLLGFKTWASSYVLAQHLPRLASASLFRLFDESFGRPAPTVLELGSGTGLLGLAAAALWKAPVVLSDLPAIVPNLKHNVESNMALVEARGGSLAVGALTWGASGSHQVDDALFGKPFQFKIVLAADALYDDNHPALLASAIGQHLAIDAEARAIVMVPERDAATTRLREALKQAMLDLDSPIFCQEQDELVGEDDWGEDDEAGRVRCWLGVFSRGGTPASAC</sequence>
<reference evidence="1 2" key="1">
    <citation type="submission" date="2017-06" db="EMBL/GenBank/DDBJ databases">
        <title>Ant-infecting Ophiocordyceps genomes reveal a high diversity of potential behavioral manipulation genes and a possible major role for enterotoxins.</title>
        <authorList>
            <person name="De Bekker C."/>
            <person name="Evans H.C."/>
            <person name="Brachmann A."/>
            <person name="Hughes D.P."/>
        </authorList>
    </citation>
    <scope>NUCLEOTIDE SEQUENCE [LARGE SCALE GENOMIC DNA]</scope>
    <source>
        <strain evidence="1 2">Map64</strain>
    </source>
</reference>